<evidence type="ECO:0000313" key="3">
    <source>
        <dbReference type="Proteomes" id="UP000005426"/>
    </source>
</evidence>
<dbReference type="RefSeq" id="XP_013949169.1">
    <property type="nucleotide sequence ID" value="XM_014093694.1"/>
</dbReference>
<gene>
    <name evidence="2" type="ORF">TRIATDRAFT_303244</name>
</gene>
<proteinExistence type="predicted"/>
<dbReference type="OrthoDB" id="4880086at2759"/>
<dbReference type="GeneID" id="25782522"/>
<dbReference type="Pfam" id="PF14200">
    <property type="entry name" value="RicinB_lectin_2"/>
    <property type="match status" value="1"/>
</dbReference>
<dbReference type="EMBL" id="ABDG02000011">
    <property type="protein sequence ID" value="EHK51011.1"/>
    <property type="molecule type" value="Genomic_DNA"/>
</dbReference>
<reference evidence="2 3" key="1">
    <citation type="journal article" date="2011" name="Genome Biol.">
        <title>Comparative genome sequence analysis underscores mycoparasitism as the ancestral life style of Trichoderma.</title>
        <authorList>
            <person name="Kubicek C.P."/>
            <person name="Herrera-Estrella A."/>
            <person name="Seidl-Seiboth V."/>
            <person name="Martinez D.A."/>
            <person name="Druzhinina I.S."/>
            <person name="Thon M."/>
            <person name="Zeilinger S."/>
            <person name="Casas-Flores S."/>
            <person name="Horwitz B.A."/>
            <person name="Mukherjee P.K."/>
            <person name="Mukherjee M."/>
            <person name="Kredics L."/>
            <person name="Alcaraz L.D."/>
            <person name="Aerts A."/>
            <person name="Antal Z."/>
            <person name="Atanasova L."/>
            <person name="Cervantes-Badillo M.G."/>
            <person name="Challacombe J."/>
            <person name="Chertkov O."/>
            <person name="McCluskey K."/>
            <person name="Coulpier F."/>
            <person name="Deshpande N."/>
            <person name="von Doehren H."/>
            <person name="Ebbole D.J."/>
            <person name="Esquivel-Naranjo E.U."/>
            <person name="Fekete E."/>
            <person name="Flipphi M."/>
            <person name="Glaser F."/>
            <person name="Gomez-Rodriguez E.Y."/>
            <person name="Gruber S."/>
            <person name="Han C."/>
            <person name="Henrissat B."/>
            <person name="Hermosa R."/>
            <person name="Hernandez-Onate M."/>
            <person name="Karaffa L."/>
            <person name="Kosti I."/>
            <person name="Le Crom S."/>
            <person name="Lindquist E."/>
            <person name="Lucas S."/>
            <person name="Luebeck M."/>
            <person name="Luebeck P.S."/>
            <person name="Margeot A."/>
            <person name="Metz B."/>
            <person name="Misra M."/>
            <person name="Nevalainen H."/>
            <person name="Omann M."/>
            <person name="Packer N."/>
            <person name="Perrone G."/>
            <person name="Uresti-Rivera E.E."/>
            <person name="Salamov A."/>
            <person name="Schmoll M."/>
            <person name="Seiboth B."/>
            <person name="Shapiro H."/>
            <person name="Sukno S."/>
            <person name="Tamayo-Ramos J.A."/>
            <person name="Tisch D."/>
            <person name="Wiest A."/>
            <person name="Wilkinson H.H."/>
            <person name="Zhang M."/>
            <person name="Coutinho P.M."/>
            <person name="Kenerley C.M."/>
            <person name="Monte E."/>
            <person name="Baker S.E."/>
            <person name="Grigoriev I.V."/>
        </authorList>
    </citation>
    <scope>NUCLEOTIDE SEQUENCE [LARGE SCALE GENOMIC DNA]</scope>
    <source>
        <strain evidence="3">ATCC 20476 / IMI 206040</strain>
    </source>
</reference>
<dbReference type="Proteomes" id="UP000005426">
    <property type="component" value="Unassembled WGS sequence"/>
</dbReference>
<dbReference type="InterPro" id="IPR000772">
    <property type="entry name" value="Ricin_B_lectin"/>
</dbReference>
<dbReference type="AlphaFoldDB" id="G9NEA5"/>
<dbReference type="KEGG" id="tatv:25782522"/>
<dbReference type="PROSITE" id="PS50231">
    <property type="entry name" value="RICIN_B_LECTIN"/>
    <property type="match status" value="1"/>
</dbReference>
<feature type="domain" description="Ricin B lectin" evidence="1">
    <location>
        <begin position="47"/>
        <end position="129"/>
    </location>
</feature>
<evidence type="ECO:0000313" key="2">
    <source>
        <dbReference type="EMBL" id="EHK51011.1"/>
    </source>
</evidence>
<dbReference type="HOGENOM" id="CLU_1713532_0_0_1"/>
<comment type="caution">
    <text evidence="2">The sequence shown here is derived from an EMBL/GenBank/DDBJ whole genome shotgun (WGS) entry which is preliminary data.</text>
</comment>
<organism evidence="2 3">
    <name type="scientific">Hypocrea atroviridis (strain ATCC 20476 / IMI 206040)</name>
    <name type="common">Trichoderma atroviride</name>
    <dbReference type="NCBI Taxonomy" id="452589"/>
    <lineage>
        <taxon>Eukaryota</taxon>
        <taxon>Fungi</taxon>
        <taxon>Dikarya</taxon>
        <taxon>Ascomycota</taxon>
        <taxon>Pezizomycotina</taxon>
        <taxon>Sordariomycetes</taxon>
        <taxon>Hypocreomycetidae</taxon>
        <taxon>Hypocreales</taxon>
        <taxon>Hypocreaceae</taxon>
        <taxon>Trichoderma</taxon>
    </lineage>
</organism>
<name>G9NEA5_HYPAI</name>
<dbReference type="InterPro" id="IPR035992">
    <property type="entry name" value="Ricin_B-like_lectins"/>
</dbReference>
<dbReference type="Gene3D" id="2.80.10.50">
    <property type="match status" value="1"/>
</dbReference>
<dbReference type="eggNOG" id="ENOG502RM1Z">
    <property type="taxonomic scope" value="Eukaryota"/>
</dbReference>
<dbReference type="SUPFAM" id="SSF50370">
    <property type="entry name" value="Ricin B-like lectins"/>
    <property type="match status" value="1"/>
</dbReference>
<sequence>MTLKDGTYAISSILPTNPVLDIAGPNPFANPLAGIICFTKKTIEPQSQQWQVTTLRPGVYSLQYIIGPCWITAPVDGGVAQVDTSRYDPNLATRWNISEADPSSGNYLIESVQFPGRVIDLDHASHADNITALLYPYHKQKNQLWQFTPVEINF</sequence>
<evidence type="ECO:0000259" key="1">
    <source>
        <dbReference type="Pfam" id="PF14200"/>
    </source>
</evidence>
<keyword evidence="3" id="KW-1185">Reference proteome</keyword>
<protein>
    <recommendedName>
        <fullName evidence="1">Ricin B lectin domain-containing protein</fullName>
    </recommendedName>
</protein>
<accession>G9NEA5</accession>